<name>A0A6G1DCA0_9ORYZ</name>
<evidence type="ECO:0000313" key="2">
    <source>
        <dbReference type="EMBL" id="KAF0909912.1"/>
    </source>
</evidence>
<keyword evidence="3" id="KW-1185">Reference proteome</keyword>
<accession>A0A6G1DCA0</accession>
<dbReference type="EMBL" id="SPHZ02000006">
    <property type="protein sequence ID" value="KAF0909912.1"/>
    <property type="molecule type" value="Genomic_DNA"/>
</dbReference>
<reference evidence="2 3" key="1">
    <citation type="submission" date="2019-11" db="EMBL/GenBank/DDBJ databases">
        <title>Whole genome sequence of Oryza granulata.</title>
        <authorList>
            <person name="Li W."/>
        </authorList>
    </citation>
    <scope>NUCLEOTIDE SEQUENCE [LARGE SCALE GENOMIC DNA]</scope>
    <source>
        <strain evidence="3">cv. Menghai</strain>
        <tissue evidence="2">Leaf</tissue>
    </source>
</reference>
<evidence type="ECO:0000313" key="3">
    <source>
        <dbReference type="Proteomes" id="UP000479710"/>
    </source>
</evidence>
<sequence length="148" mass="15684">MAHDAEASRSSRRSDGDAPRDPGPGAEQASPKARPALGEGDACSPLARMKKKTTSTTERSPFASSPWGFAGATLSLEVPSFLRVGEAEAVALPPEAILPHQEEAAPRSHHNQGGWSNWGTRSWLESSSQRVLDLAIPTMRACSVAPKT</sequence>
<evidence type="ECO:0000256" key="1">
    <source>
        <dbReference type="SAM" id="MobiDB-lite"/>
    </source>
</evidence>
<feature type="compositionally biased region" description="Polar residues" evidence="1">
    <location>
        <begin position="54"/>
        <end position="63"/>
    </location>
</feature>
<feature type="region of interest" description="Disordered" evidence="1">
    <location>
        <begin position="1"/>
        <end position="69"/>
    </location>
</feature>
<organism evidence="2 3">
    <name type="scientific">Oryza meyeriana var. granulata</name>
    <dbReference type="NCBI Taxonomy" id="110450"/>
    <lineage>
        <taxon>Eukaryota</taxon>
        <taxon>Viridiplantae</taxon>
        <taxon>Streptophyta</taxon>
        <taxon>Embryophyta</taxon>
        <taxon>Tracheophyta</taxon>
        <taxon>Spermatophyta</taxon>
        <taxon>Magnoliopsida</taxon>
        <taxon>Liliopsida</taxon>
        <taxon>Poales</taxon>
        <taxon>Poaceae</taxon>
        <taxon>BOP clade</taxon>
        <taxon>Oryzoideae</taxon>
        <taxon>Oryzeae</taxon>
        <taxon>Oryzinae</taxon>
        <taxon>Oryza</taxon>
        <taxon>Oryza meyeriana</taxon>
    </lineage>
</organism>
<proteinExistence type="predicted"/>
<protein>
    <submittedName>
        <fullName evidence="2">Uncharacterized protein</fullName>
    </submittedName>
</protein>
<feature type="compositionally biased region" description="Basic and acidic residues" evidence="1">
    <location>
        <begin position="1"/>
        <end position="20"/>
    </location>
</feature>
<gene>
    <name evidence="2" type="ORF">E2562_001176</name>
</gene>
<dbReference type="Proteomes" id="UP000479710">
    <property type="component" value="Unassembled WGS sequence"/>
</dbReference>
<comment type="caution">
    <text evidence="2">The sequence shown here is derived from an EMBL/GenBank/DDBJ whole genome shotgun (WGS) entry which is preliminary data.</text>
</comment>
<dbReference type="AlphaFoldDB" id="A0A6G1DCA0"/>